<name>A0A8J7AXL3_9CYAN</name>
<sequence length="237" mass="25783">MRRFCERAQAVLSGGCLALTLISPGLGVSIAQADEPNPAAPLPGSELDLPPEVIEASPVLQRWLEEVPDVGAEIRQDPSFHTRLRLGYSQLNGVDGFYLGVEDVFAGETALTVSADYRQNGDREAYGADLQYYLLPLGNTVNLAPVVGYRHVELDDFSQDGVNLGLQVRIVPSRTAGADLTLSQTWVAPFSDSRVSLTEVGLGYAVTGKLRVSTDFQWQSSPQQHDRRVGIGLEWMP</sequence>
<evidence type="ECO:0000256" key="1">
    <source>
        <dbReference type="SAM" id="SignalP"/>
    </source>
</evidence>
<keyword evidence="3" id="KW-1185">Reference proteome</keyword>
<evidence type="ECO:0000313" key="3">
    <source>
        <dbReference type="Proteomes" id="UP000636505"/>
    </source>
</evidence>
<proteinExistence type="predicted"/>
<dbReference type="SUPFAM" id="SSF56935">
    <property type="entry name" value="Porins"/>
    <property type="match status" value="1"/>
</dbReference>
<dbReference type="Proteomes" id="UP000636505">
    <property type="component" value="Unassembled WGS sequence"/>
</dbReference>
<evidence type="ECO:0000313" key="2">
    <source>
        <dbReference type="EMBL" id="MBE9077937.1"/>
    </source>
</evidence>
<accession>A0A8J7AXL3</accession>
<reference evidence="2" key="1">
    <citation type="submission" date="2020-10" db="EMBL/GenBank/DDBJ databases">
        <authorList>
            <person name="Castelo-Branco R."/>
            <person name="Eusebio N."/>
            <person name="Adriana R."/>
            <person name="Vieira A."/>
            <person name="Brugerolle De Fraissinette N."/>
            <person name="Rezende De Castro R."/>
            <person name="Schneider M.P."/>
            <person name="Vasconcelos V."/>
            <person name="Leao P.N."/>
        </authorList>
    </citation>
    <scope>NUCLEOTIDE SEQUENCE</scope>
    <source>
        <strain evidence="2">LEGE 07310</strain>
    </source>
</reference>
<organism evidence="2 3">
    <name type="scientific">Vasconcelosia minhoensis LEGE 07310</name>
    <dbReference type="NCBI Taxonomy" id="915328"/>
    <lineage>
        <taxon>Bacteria</taxon>
        <taxon>Bacillati</taxon>
        <taxon>Cyanobacteriota</taxon>
        <taxon>Cyanophyceae</taxon>
        <taxon>Nodosilineales</taxon>
        <taxon>Cymatolegaceae</taxon>
        <taxon>Vasconcelosia</taxon>
        <taxon>Vasconcelosia minhoensis</taxon>
    </lineage>
</organism>
<keyword evidence="1" id="KW-0732">Signal</keyword>
<dbReference type="EMBL" id="JADEXG010000024">
    <property type="protein sequence ID" value="MBE9077937.1"/>
    <property type="molecule type" value="Genomic_DNA"/>
</dbReference>
<protein>
    <submittedName>
        <fullName evidence="2">Uncharacterized protein</fullName>
    </submittedName>
</protein>
<dbReference type="RefSeq" id="WP_193907257.1">
    <property type="nucleotide sequence ID" value="NZ_JADEXG010000024.1"/>
</dbReference>
<feature type="signal peptide" evidence="1">
    <location>
        <begin position="1"/>
        <end position="33"/>
    </location>
</feature>
<feature type="chain" id="PRO_5035164241" evidence="1">
    <location>
        <begin position="34"/>
        <end position="237"/>
    </location>
</feature>
<dbReference type="AlphaFoldDB" id="A0A8J7AXL3"/>
<gene>
    <name evidence="2" type="ORF">IQ241_11640</name>
</gene>
<comment type="caution">
    <text evidence="2">The sequence shown here is derived from an EMBL/GenBank/DDBJ whole genome shotgun (WGS) entry which is preliminary data.</text>
</comment>